<keyword evidence="8 9" id="KW-0131">Cell cycle</keyword>
<keyword evidence="13" id="KW-1185">Reference proteome</keyword>
<dbReference type="InterPro" id="IPR013685">
    <property type="entry name" value="POTRA_FtsQ_type"/>
</dbReference>
<dbReference type="PANTHER" id="PTHR35851">
    <property type="entry name" value="CELL DIVISION PROTEIN FTSQ"/>
    <property type="match status" value="1"/>
</dbReference>
<dbReference type="Proteomes" id="UP001501588">
    <property type="component" value="Unassembled WGS sequence"/>
</dbReference>
<evidence type="ECO:0000256" key="5">
    <source>
        <dbReference type="ARBA" id="ARBA00022692"/>
    </source>
</evidence>
<protein>
    <recommendedName>
        <fullName evidence="9">Cell division protein FtsQ</fullName>
    </recommendedName>
</protein>
<evidence type="ECO:0000256" key="9">
    <source>
        <dbReference type="HAMAP-Rule" id="MF_00911"/>
    </source>
</evidence>
<evidence type="ECO:0000313" key="12">
    <source>
        <dbReference type="EMBL" id="GAA0599842.1"/>
    </source>
</evidence>
<evidence type="ECO:0000256" key="1">
    <source>
        <dbReference type="ARBA" id="ARBA00004370"/>
    </source>
</evidence>
<name>A0ABN1FXE0_9PROT</name>
<keyword evidence="7 9" id="KW-0472">Membrane</keyword>
<dbReference type="Pfam" id="PF08478">
    <property type="entry name" value="POTRA_1"/>
    <property type="match status" value="1"/>
</dbReference>
<dbReference type="HAMAP" id="MF_00911">
    <property type="entry name" value="FtsQ_subfam"/>
    <property type="match status" value="1"/>
</dbReference>
<evidence type="ECO:0000259" key="11">
    <source>
        <dbReference type="PROSITE" id="PS51779"/>
    </source>
</evidence>
<feature type="domain" description="POTRA" evidence="11">
    <location>
        <begin position="91"/>
        <end position="159"/>
    </location>
</feature>
<evidence type="ECO:0000256" key="7">
    <source>
        <dbReference type="ARBA" id="ARBA00023136"/>
    </source>
</evidence>
<gene>
    <name evidence="9" type="primary">ftsQ</name>
    <name evidence="12" type="ORF">GCM10009416_42360</name>
</gene>
<keyword evidence="5 9" id="KW-0812">Transmembrane</keyword>
<evidence type="ECO:0000256" key="10">
    <source>
        <dbReference type="SAM" id="MobiDB-lite"/>
    </source>
</evidence>
<dbReference type="InterPro" id="IPR034746">
    <property type="entry name" value="POTRA"/>
</dbReference>
<proteinExistence type="inferred from homology"/>
<comment type="subcellular location">
    <subcellularLocation>
        <location evidence="9">Cell inner membrane</location>
        <topology evidence="9">Single-pass type II membrane protein</topology>
    </subcellularLocation>
    <subcellularLocation>
        <location evidence="1">Membrane</location>
    </subcellularLocation>
    <text evidence="9">Localizes to the division septum.</text>
</comment>
<feature type="transmembrane region" description="Helical" evidence="9">
    <location>
        <begin position="37"/>
        <end position="60"/>
    </location>
</feature>
<organism evidence="12 13">
    <name type="scientific">Craurococcus roseus</name>
    <dbReference type="NCBI Taxonomy" id="77585"/>
    <lineage>
        <taxon>Bacteria</taxon>
        <taxon>Pseudomonadati</taxon>
        <taxon>Pseudomonadota</taxon>
        <taxon>Alphaproteobacteria</taxon>
        <taxon>Acetobacterales</taxon>
        <taxon>Acetobacteraceae</taxon>
        <taxon>Craurococcus</taxon>
    </lineage>
</organism>
<keyword evidence="2 9" id="KW-1003">Cell membrane</keyword>
<evidence type="ECO:0000256" key="8">
    <source>
        <dbReference type="ARBA" id="ARBA00023306"/>
    </source>
</evidence>
<keyword evidence="6 9" id="KW-1133">Transmembrane helix</keyword>
<dbReference type="Pfam" id="PF03799">
    <property type="entry name" value="FtsQ_DivIB_C"/>
    <property type="match status" value="1"/>
</dbReference>
<dbReference type="InterPro" id="IPR005548">
    <property type="entry name" value="Cell_div_FtsQ/DivIB_C"/>
</dbReference>
<keyword evidence="3 9" id="KW-0997">Cell inner membrane</keyword>
<sequence length="311" mass="33868">MARETVRRHRAPGQGALDRPSKVRLWFKRRRNLARPAAFALLATVAVGAAGFGVMSAGGLRLSGRDTLDRGHDRGSFFGDGIANLGAKAGLVVREVTLEGGRHTPPELVREALSVRAGDSTLAFSPQEARERLETIAWVESAHVERHLPGTIRVSIKEREPFAIWQRDNRFAVIDRQGRVVATDNIRSFGRLPLVVGAGAERGAAAMIDLLRRSGEVEQRVEALVRVGERRWNLKLRNGAEVLLPEGHEAQAVARLAELQAGKALLDRPLLAIDMRQPDKLVLRPPPPPPGSQPPQPEPPAAQRGRSGGRG</sequence>
<dbReference type="InterPro" id="IPR026579">
    <property type="entry name" value="FtsQ"/>
</dbReference>
<feature type="compositionally biased region" description="Pro residues" evidence="10">
    <location>
        <begin position="284"/>
        <end position="300"/>
    </location>
</feature>
<comment type="function">
    <text evidence="9">Essential cell division protein.</text>
</comment>
<feature type="region of interest" description="Disordered" evidence="10">
    <location>
        <begin position="276"/>
        <end position="311"/>
    </location>
</feature>
<dbReference type="EMBL" id="BAAAFZ010000071">
    <property type="protein sequence ID" value="GAA0599842.1"/>
    <property type="molecule type" value="Genomic_DNA"/>
</dbReference>
<dbReference type="Gene3D" id="3.10.20.310">
    <property type="entry name" value="membrane protein fhac"/>
    <property type="match status" value="1"/>
</dbReference>
<comment type="caution">
    <text evidence="12">The sequence shown here is derived from an EMBL/GenBank/DDBJ whole genome shotgun (WGS) entry which is preliminary data.</text>
</comment>
<dbReference type="RefSeq" id="WP_343897410.1">
    <property type="nucleotide sequence ID" value="NZ_BAAAFZ010000071.1"/>
</dbReference>
<evidence type="ECO:0000256" key="3">
    <source>
        <dbReference type="ARBA" id="ARBA00022519"/>
    </source>
</evidence>
<dbReference type="PANTHER" id="PTHR35851:SF1">
    <property type="entry name" value="CELL DIVISION PROTEIN FTSQ"/>
    <property type="match status" value="1"/>
</dbReference>
<evidence type="ECO:0000256" key="4">
    <source>
        <dbReference type="ARBA" id="ARBA00022618"/>
    </source>
</evidence>
<reference evidence="12 13" key="1">
    <citation type="journal article" date="2019" name="Int. J. Syst. Evol. Microbiol.">
        <title>The Global Catalogue of Microorganisms (GCM) 10K type strain sequencing project: providing services to taxonomists for standard genome sequencing and annotation.</title>
        <authorList>
            <consortium name="The Broad Institute Genomics Platform"/>
            <consortium name="The Broad Institute Genome Sequencing Center for Infectious Disease"/>
            <person name="Wu L."/>
            <person name="Ma J."/>
        </authorList>
    </citation>
    <scope>NUCLEOTIDE SEQUENCE [LARGE SCALE GENOMIC DNA]</scope>
    <source>
        <strain evidence="12 13">JCM 9933</strain>
    </source>
</reference>
<evidence type="ECO:0000256" key="6">
    <source>
        <dbReference type="ARBA" id="ARBA00022989"/>
    </source>
</evidence>
<dbReference type="PROSITE" id="PS51779">
    <property type="entry name" value="POTRA"/>
    <property type="match status" value="1"/>
</dbReference>
<keyword evidence="4 9" id="KW-0132">Cell division</keyword>
<accession>A0ABN1FXE0</accession>
<comment type="similarity">
    <text evidence="9">Belongs to the FtsQ/DivIB family. FtsQ subfamily.</text>
</comment>
<dbReference type="Gene3D" id="3.40.50.11690">
    <property type="entry name" value="Cell division protein FtsQ/DivIB"/>
    <property type="match status" value="1"/>
</dbReference>
<evidence type="ECO:0000313" key="13">
    <source>
        <dbReference type="Proteomes" id="UP001501588"/>
    </source>
</evidence>
<dbReference type="InterPro" id="IPR045335">
    <property type="entry name" value="FtsQ_C_sf"/>
</dbReference>
<evidence type="ECO:0000256" key="2">
    <source>
        <dbReference type="ARBA" id="ARBA00022475"/>
    </source>
</evidence>